<dbReference type="AlphaFoldDB" id="D5AC91"/>
<dbReference type="OMA" id="IMSHIDG"/>
<proteinExistence type="evidence at transcript level"/>
<accession>D5AC91</accession>
<dbReference type="EMBL" id="BT123865">
    <property type="protein sequence ID" value="ADE77160.1"/>
    <property type="molecule type" value="mRNA"/>
</dbReference>
<protein>
    <submittedName>
        <fullName evidence="1">Uncharacterized protein</fullName>
    </submittedName>
</protein>
<evidence type="ECO:0000313" key="1">
    <source>
        <dbReference type="EMBL" id="ADE77160.1"/>
    </source>
</evidence>
<sequence length="244" mass="26798">MAGFFQVSYNKRGRDESWNGGLDLPDAKRTNSGTLMHDSDLMALLEKIDNMDDNNSNPETVNGLEDERLNGVIKSLEDEIGLKGQAGVEAVDVDELGSTEMVSIKQGELTDGNSEATSTSVSDIGDLHSEAGNLTYYDDVRAELGFFVDHTADELGIIMSHIDGDSMANIMYSDAVHGYVETSEVFYGSLWEDDIWLLNEHPVVQKDFESPQQEVGLVVSGSEFDEVGNDIRAIHRLSANEEKV</sequence>
<organism evidence="1">
    <name type="scientific">Picea sitchensis</name>
    <name type="common">Sitka spruce</name>
    <name type="synonym">Pinus sitchensis</name>
    <dbReference type="NCBI Taxonomy" id="3332"/>
    <lineage>
        <taxon>Eukaryota</taxon>
        <taxon>Viridiplantae</taxon>
        <taxon>Streptophyta</taxon>
        <taxon>Embryophyta</taxon>
        <taxon>Tracheophyta</taxon>
        <taxon>Spermatophyta</taxon>
        <taxon>Pinopsida</taxon>
        <taxon>Pinidae</taxon>
        <taxon>Conifers I</taxon>
        <taxon>Pinales</taxon>
        <taxon>Pinaceae</taxon>
        <taxon>Picea</taxon>
    </lineage>
</organism>
<reference evidence="1" key="1">
    <citation type="submission" date="2010-04" db="EMBL/GenBank/DDBJ databases">
        <authorList>
            <person name="Reid K.E."/>
            <person name="Liao N."/>
            <person name="Chan S."/>
            <person name="Docking R."/>
            <person name="Taylor G."/>
            <person name="Moore R."/>
            <person name="Mayo M."/>
            <person name="Munro S."/>
            <person name="King J."/>
            <person name="Yanchuk A."/>
            <person name="Holt R."/>
            <person name="Jones S."/>
            <person name="Marra M."/>
            <person name="Ritland C.E."/>
            <person name="Ritland K."/>
            <person name="Bohlmann J."/>
        </authorList>
    </citation>
    <scope>NUCLEOTIDE SEQUENCE</scope>
    <source>
        <tissue evidence="1">Bud</tissue>
    </source>
</reference>
<name>D5AC91_PICSI</name>